<reference evidence="3 4" key="1">
    <citation type="submission" date="2016-11" db="EMBL/GenBank/DDBJ databases">
        <authorList>
            <person name="Jaros S."/>
            <person name="Januszkiewicz K."/>
            <person name="Wedrychowicz H."/>
        </authorList>
    </citation>
    <scope>NUCLEOTIDE SEQUENCE [LARGE SCALE GENOMIC DNA]</scope>
    <source>
        <strain evidence="3 4">GAS86</strain>
    </source>
</reference>
<evidence type="ECO:0000313" key="3">
    <source>
        <dbReference type="EMBL" id="SIO51044.1"/>
    </source>
</evidence>
<feature type="chain" id="PRO_5009936869" description="Glycine rich protein" evidence="2">
    <location>
        <begin position="27"/>
        <end position="111"/>
    </location>
</feature>
<feature type="signal peptide" evidence="2">
    <location>
        <begin position="1"/>
        <end position="26"/>
    </location>
</feature>
<proteinExistence type="predicted"/>
<feature type="region of interest" description="Disordered" evidence="1">
    <location>
        <begin position="40"/>
        <end position="111"/>
    </location>
</feature>
<evidence type="ECO:0008006" key="5">
    <source>
        <dbReference type="Google" id="ProtNLM"/>
    </source>
</evidence>
<evidence type="ECO:0000256" key="1">
    <source>
        <dbReference type="SAM" id="MobiDB-lite"/>
    </source>
</evidence>
<name>A0A1N6K373_9BURK</name>
<dbReference type="AlphaFoldDB" id="A0A1N6K373"/>
<evidence type="ECO:0000313" key="4">
    <source>
        <dbReference type="Proteomes" id="UP000184693"/>
    </source>
</evidence>
<gene>
    <name evidence="3" type="ORF">SAMN05444168_5907</name>
</gene>
<feature type="compositionally biased region" description="Gly residues" evidence="1">
    <location>
        <begin position="95"/>
        <end position="111"/>
    </location>
</feature>
<dbReference type="EMBL" id="FSRM01000002">
    <property type="protein sequence ID" value="SIO51044.1"/>
    <property type="molecule type" value="Genomic_DNA"/>
</dbReference>
<evidence type="ECO:0000256" key="2">
    <source>
        <dbReference type="SAM" id="SignalP"/>
    </source>
</evidence>
<keyword evidence="2" id="KW-0732">Signal</keyword>
<sequence>MSKSIVMLTLWAGLAAPLVSPGVVFAQNCTPTLADGSLNQCPPMGGGGHVDHRPDRLPHGDNDSHGNNGIHGTPSVHSTGGAATFNGDGAHSAGMGHGGGAGSGAGGGHGK</sequence>
<protein>
    <recommendedName>
        <fullName evidence="5">Glycine rich protein</fullName>
    </recommendedName>
</protein>
<organism evidence="3 4">
    <name type="scientific">Paraburkholderia phenazinium</name>
    <dbReference type="NCBI Taxonomy" id="60549"/>
    <lineage>
        <taxon>Bacteria</taxon>
        <taxon>Pseudomonadati</taxon>
        <taxon>Pseudomonadota</taxon>
        <taxon>Betaproteobacteria</taxon>
        <taxon>Burkholderiales</taxon>
        <taxon>Burkholderiaceae</taxon>
        <taxon>Paraburkholderia</taxon>
    </lineage>
</organism>
<dbReference type="Proteomes" id="UP000184693">
    <property type="component" value="Unassembled WGS sequence"/>
</dbReference>
<accession>A0A1N6K373</accession>
<feature type="compositionally biased region" description="Basic and acidic residues" evidence="1">
    <location>
        <begin position="49"/>
        <end position="64"/>
    </location>
</feature>